<gene>
    <name evidence="6" type="ORF">FRZ00_17080</name>
</gene>
<dbReference type="Gene3D" id="3.40.50.1110">
    <property type="entry name" value="SGNH hydrolase"/>
    <property type="match status" value="1"/>
</dbReference>
<dbReference type="EMBL" id="VOKX01000032">
    <property type="protein sequence ID" value="KAB7843674.1"/>
    <property type="molecule type" value="Genomic_DNA"/>
</dbReference>
<keyword evidence="2" id="KW-1015">Disulfide bond</keyword>
<feature type="region of interest" description="Disordered" evidence="3">
    <location>
        <begin position="33"/>
        <end position="68"/>
    </location>
</feature>
<feature type="active site" description="Nucleophile" evidence="1">
    <location>
        <position position="1046"/>
    </location>
</feature>
<feature type="region of interest" description="Disordered" evidence="3">
    <location>
        <begin position="1065"/>
        <end position="1085"/>
    </location>
</feature>
<feature type="domain" description="SGNH hydrolase-type esterase" evidence="5">
    <location>
        <begin position="1042"/>
        <end position="1303"/>
    </location>
</feature>
<keyword evidence="4" id="KW-0732">Signal</keyword>
<dbReference type="PANTHER" id="PTHR37981:SF1">
    <property type="entry name" value="SGNH HYDROLASE-TYPE ESTERASE DOMAIN-CONTAINING PROTEIN"/>
    <property type="match status" value="1"/>
</dbReference>
<feature type="compositionally biased region" description="Low complexity" evidence="3">
    <location>
        <begin position="33"/>
        <end position="47"/>
    </location>
</feature>
<feature type="disulfide bond" evidence="2">
    <location>
        <begin position="1077"/>
        <end position="1115"/>
    </location>
</feature>
<accession>A0A5N5W830</accession>
<comment type="caution">
    <text evidence="6">The sequence shown here is derived from an EMBL/GenBank/DDBJ whole genome shotgun (WGS) entry which is preliminary data.</text>
</comment>
<dbReference type="Pfam" id="PF13472">
    <property type="entry name" value="Lipase_GDSL_2"/>
    <property type="match status" value="1"/>
</dbReference>
<feature type="compositionally biased region" description="Basic residues" evidence="3">
    <location>
        <begin position="1075"/>
        <end position="1084"/>
    </location>
</feature>
<proteinExistence type="predicted"/>
<feature type="compositionally biased region" description="Basic and acidic residues" evidence="3">
    <location>
        <begin position="358"/>
        <end position="372"/>
    </location>
</feature>
<dbReference type="GO" id="GO:0019433">
    <property type="term" value="P:triglyceride catabolic process"/>
    <property type="evidence" value="ECO:0007669"/>
    <property type="project" value="TreeGrafter"/>
</dbReference>
<dbReference type="CDD" id="cd01823">
    <property type="entry name" value="SEST_like"/>
    <property type="match status" value="1"/>
</dbReference>
<feature type="chain" id="PRO_5039467124" description="SGNH hydrolase-type esterase domain-containing protein" evidence="4">
    <location>
        <begin position="29"/>
        <end position="1382"/>
    </location>
</feature>
<dbReference type="SUPFAM" id="SSF52266">
    <property type="entry name" value="SGNH hydrolase"/>
    <property type="match status" value="1"/>
</dbReference>
<name>A0A5N5W830_STRMB</name>
<dbReference type="OrthoDB" id="5503950at2"/>
<evidence type="ECO:0000259" key="5">
    <source>
        <dbReference type="Pfam" id="PF13472"/>
    </source>
</evidence>
<feature type="signal peptide" evidence="4">
    <location>
        <begin position="1"/>
        <end position="28"/>
    </location>
</feature>
<dbReference type="InterPro" id="IPR013830">
    <property type="entry name" value="SGNH_hydro"/>
</dbReference>
<sequence>MTYRRRRTRAPLAVVLACAALAGGLAQAAPAAAAPRPAAGPGGAAPAEPAPPGRVTDPDGTLGKDWKSSGDRAVTAAADTGGLKILVADSGKAYEWRAAAVLAEPGLSQDTWIGNQCVMDPDHVAAVYAPRTFTNKPDLMQGGAFAAIVDVTTGAVKKLPFTVSLASFDPSCNTQTHTAAFTAFRDMNDPRKTRTRVVTVDASGKTVGEAAAQGELTSAVPVADGAVAASGRDLVHLDRTGKVKALATGDSVPFDIRPARDGTIGFVDRKDARTAQAKVWHGRGKPAVVASGKLGDLGLAQGDQGRVFLTGRPQGAPKVAGTGVTRIDAPAGKDVSTRGRLAVDPVLTPGVRAGLTRIKDAGKGFTKAEPDPGRSTAPSPETTAPTAPVTVTSTATATGKKLSQTVADATAPNGKAPGGKAPSPALPVRDTKPAARSFAAGDGTDIETDPRDTDRVCAVSRNDLNAQALQPTPNQVEWAVDMAVRGQLRGQYLRQGGYRDQAGLGTIDPQGLFPPPTLNGGGRIPANVMLGIMAQESNLWQAEGGSIPGQMGNPLAAMDGYYGRKPVKDDPDSFWRIHWEKSDCGYGVGQVTDGMRLAGHEKDNEKSLSPALQKLVAIDYATNVAASMKILADKWNEVHTDGQKITVNNDDPSRVENWFTAVWNYNLGFNPPSEAGKNGGHWGLGWYNNPANPLYAKSWGHPFMDTDVDGPGAVKDAAHPQDWPYEEKVMGWAAWSIDTGFSYNTDGRQQRAGESGFSSAGYRPAWWKKKEYRSQVTPPLEAFCNPTNGCDPKTPPKCPDEDCYRQFWWNQPNVTWKPDCVDTCGFEDIKYATAVPEPGRGRDLLNGNPVCTGAVPGGHLVTSVPDGTETWSACGKARSEGSFTFHFNGVPKGGVGHHDGEKLYEGKGDLHTNGGGHPGIFWFAHTRNAAHGGGNDGPMTITGVWTLPQKLSWARVLVLLPDTGAHTKHALYRVHNTDSTSPDRFVAQRAGRWVSLGVFHFTGQPTVELSNATEDGTADEDIAWDTIQFQELPGKPKNSVVAMGDSFSSGEGASDGDADYYPETNYRNGDPKQRNACHRSRKAWSRQATLPGTSKSVGELDDTWNSDMDYQMVACSGARTYNVKHGGVYNQDGGEMPQMDKGYLDNNTTLVTISIGGNDSRFAYIVKKCLLAFGDGNCKDKDFDVLDRDDETNKKLGSQDKDRIGSRDSDFIGKPMEKAVPGIIDQIVRPDIEKVLLEIHDRAPHAKIVLMGYPPLFSGSASCLNKGIPGLPGVGLSEASAAWLNGVAPTLTAAMKKAAADAGEQGAQVVFSDPTEDFAGKAVCGDPEQIHAIVTKLTKSDDPLASWLPLSRGLSAQSFHPKIGGARLYANALEKTLQGKQP</sequence>
<reference evidence="6 7" key="1">
    <citation type="journal article" date="2019" name="Microb. Cell Fact.">
        <title>Exploring novel herbicidin analogues by transcriptional regulator overexpression and MS/MS molecular networking.</title>
        <authorList>
            <person name="Shi Y."/>
            <person name="Gu R."/>
            <person name="Li Y."/>
            <person name="Wang X."/>
            <person name="Ren W."/>
            <person name="Li X."/>
            <person name="Wang L."/>
            <person name="Xie Y."/>
            <person name="Hong B."/>
        </authorList>
    </citation>
    <scope>NUCLEOTIDE SEQUENCE [LARGE SCALE GENOMIC DNA]</scope>
    <source>
        <strain evidence="6 7">US-43</strain>
    </source>
</reference>
<evidence type="ECO:0000313" key="7">
    <source>
        <dbReference type="Proteomes" id="UP000327000"/>
    </source>
</evidence>
<evidence type="ECO:0000256" key="1">
    <source>
        <dbReference type="PIRSR" id="PIRSR637460-1"/>
    </source>
</evidence>
<dbReference type="InterPro" id="IPR036514">
    <property type="entry name" value="SGNH_hydro_sf"/>
</dbReference>
<protein>
    <recommendedName>
        <fullName evidence="5">SGNH hydrolase-type esterase domain-containing protein</fullName>
    </recommendedName>
</protein>
<feature type="active site" evidence="1">
    <location>
        <position position="1360"/>
    </location>
</feature>
<organism evidence="6 7">
    <name type="scientific">Streptomyces mobaraensis</name>
    <name type="common">Streptoverticillium mobaraense</name>
    <dbReference type="NCBI Taxonomy" id="35621"/>
    <lineage>
        <taxon>Bacteria</taxon>
        <taxon>Bacillati</taxon>
        <taxon>Actinomycetota</taxon>
        <taxon>Actinomycetes</taxon>
        <taxon>Kitasatosporales</taxon>
        <taxon>Streptomycetaceae</taxon>
        <taxon>Streptomyces</taxon>
    </lineage>
</organism>
<keyword evidence="7" id="KW-1185">Reference proteome</keyword>
<dbReference type="GO" id="GO:0004806">
    <property type="term" value="F:triacylglycerol lipase activity"/>
    <property type="evidence" value="ECO:0007669"/>
    <property type="project" value="TreeGrafter"/>
</dbReference>
<dbReference type="Proteomes" id="UP000327000">
    <property type="component" value="Unassembled WGS sequence"/>
</dbReference>
<evidence type="ECO:0000256" key="4">
    <source>
        <dbReference type="SAM" id="SignalP"/>
    </source>
</evidence>
<dbReference type="RefSeq" id="WP_152264058.1">
    <property type="nucleotide sequence ID" value="NZ_VOKX01000032.1"/>
</dbReference>
<evidence type="ECO:0000313" key="6">
    <source>
        <dbReference type="EMBL" id="KAB7843674.1"/>
    </source>
</evidence>
<dbReference type="InterPro" id="IPR037460">
    <property type="entry name" value="SEST-like"/>
</dbReference>
<feature type="region of interest" description="Disordered" evidence="3">
    <location>
        <begin position="358"/>
        <end position="430"/>
    </location>
</feature>
<evidence type="ECO:0000256" key="3">
    <source>
        <dbReference type="SAM" id="MobiDB-lite"/>
    </source>
</evidence>
<evidence type="ECO:0000256" key="2">
    <source>
        <dbReference type="PIRSR" id="PIRSR637460-2"/>
    </source>
</evidence>
<dbReference type="PANTHER" id="PTHR37981">
    <property type="entry name" value="LIPASE 2"/>
    <property type="match status" value="1"/>
</dbReference>
<feature type="compositionally biased region" description="Low complexity" evidence="3">
    <location>
        <begin position="375"/>
        <end position="398"/>
    </location>
</feature>